<dbReference type="EMBL" id="LAZR01013750">
    <property type="protein sequence ID" value="KKM20516.1"/>
    <property type="molecule type" value="Genomic_DNA"/>
</dbReference>
<sequence>MKTILTQNRLQTRHVIVLCSFLILFWSCATSELADSWKSKDFDTLSNANILVVTEKLKVDVRKSYEMAIANKLRGRKLNAIESHIQFPSLKRAKTPSEKADRTQRCKDAGILGIMVISLKEAIETQNGALSEPIGFLEGYEDKKSSVLNSTDMKESFATTSKTYVLEAQIFNLALEEGKQLVSVFMVDITDPSSFEILRKTFTKIVVNQFK</sequence>
<reference evidence="1" key="1">
    <citation type="journal article" date="2015" name="Nature">
        <title>Complex archaea that bridge the gap between prokaryotes and eukaryotes.</title>
        <authorList>
            <person name="Spang A."/>
            <person name="Saw J.H."/>
            <person name="Jorgensen S.L."/>
            <person name="Zaremba-Niedzwiedzka K."/>
            <person name="Martijn J."/>
            <person name="Lind A.E."/>
            <person name="van Eijk R."/>
            <person name="Schleper C."/>
            <person name="Guy L."/>
            <person name="Ettema T.J."/>
        </authorList>
    </citation>
    <scope>NUCLEOTIDE SEQUENCE</scope>
</reference>
<gene>
    <name evidence="1" type="ORF">LCGC14_1644670</name>
</gene>
<name>A0A0F9HYM3_9ZZZZ</name>
<comment type="caution">
    <text evidence="1">The sequence shown here is derived from an EMBL/GenBank/DDBJ whole genome shotgun (WGS) entry which is preliminary data.</text>
</comment>
<accession>A0A0F9HYM3</accession>
<dbReference type="AlphaFoldDB" id="A0A0F9HYM3"/>
<organism evidence="1">
    <name type="scientific">marine sediment metagenome</name>
    <dbReference type="NCBI Taxonomy" id="412755"/>
    <lineage>
        <taxon>unclassified sequences</taxon>
        <taxon>metagenomes</taxon>
        <taxon>ecological metagenomes</taxon>
    </lineage>
</organism>
<evidence type="ECO:0000313" key="1">
    <source>
        <dbReference type="EMBL" id="KKM20516.1"/>
    </source>
</evidence>
<protein>
    <submittedName>
        <fullName evidence="1">Uncharacterized protein</fullName>
    </submittedName>
</protein>
<proteinExistence type="predicted"/>